<evidence type="ECO:0000256" key="1">
    <source>
        <dbReference type="SAM" id="MobiDB-lite"/>
    </source>
</evidence>
<name>A0A921QZU0_SORBI</name>
<sequence>MTGVPANPFPRLSFYTKPSGNPSVLSPKPQFQDHPEASLEGGISDGWRRHPASVVVSVGTLRQHSGSGSPPPGGRRDYGREARIRGYVTQDDASTAPEGCLPRNQAPRPEPDAAPVEI</sequence>
<evidence type="ECO:0000313" key="2">
    <source>
        <dbReference type="EMBL" id="KAG0529926.1"/>
    </source>
</evidence>
<dbReference type="Proteomes" id="UP000807115">
    <property type="component" value="Chromosome 5"/>
</dbReference>
<accession>A0A921QZU0</accession>
<dbReference type="EMBL" id="CM027684">
    <property type="protein sequence ID" value="KAG0529926.1"/>
    <property type="molecule type" value="Genomic_DNA"/>
</dbReference>
<gene>
    <name evidence="2" type="ORF">BDA96_05G139400</name>
</gene>
<reference evidence="2" key="2">
    <citation type="submission" date="2020-10" db="EMBL/GenBank/DDBJ databases">
        <authorList>
            <person name="Cooper E.A."/>
            <person name="Brenton Z.W."/>
            <person name="Flinn B.S."/>
            <person name="Jenkins J."/>
            <person name="Shu S."/>
            <person name="Flowers D."/>
            <person name="Luo F."/>
            <person name="Wang Y."/>
            <person name="Xia P."/>
            <person name="Barry K."/>
            <person name="Daum C."/>
            <person name="Lipzen A."/>
            <person name="Yoshinaga Y."/>
            <person name="Schmutz J."/>
            <person name="Saski C."/>
            <person name="Vermerris W."/>
            <person name="Kresovich S."/>
        </authorList>
    </citation>
    <scope>NUCLEOTIDE SEQUENCE</scope>
</reference>
<feature type="compositionally biased region" description="Basic and acidic residues" evidence="1">
    <location>
        <begin position="74"/>
        <end position="84"/>
    </location>
</feature>
<organism evidence="2 3">
    <name type="scientific">Sorghum bicolor</name>
    <name type="common">Sorghum</name>
    <name type="synonym">Sorghum vulgare</name>
    <dbReference type="NCBI Taxonomy" id="4558"/>
    <lineage>
        <taxon>Eukaryota</taxon>
        <taxon>Viridiplantae</taxon>
        <taxon>Streptophyta</taxon>
        <taxon>Embryophyta</taxon>
        <taxon>Tracheophyta</taxon>
        <taxon>Spermatophyta</taxon>
        <taxon>Magnoliopsida</taxon>
        <taxon>Liliopsida</taxon>
        <taxon>Poales</taxon>
        <taxon>Poaceae</taxon>
        <taxon>PACMAD clade</taxon>
        <taxon>Panicoideae</taxon>
        <taxon>Andropogonodae</taxon>
        <taxon>Andropogoneae</taxon>
        <taxon>Sorghinae</taxon>
        <taxon>Sorghum</taxon>
    </lineage>
</organism>
<evidence type="ECO:0000313" key="3">
    <source>
        <dbReference type="Proteomes" id="UP000807115"/>
    </source>
</evidence>
<proteinExistence type="predicted"/>
<dbReference type="AlphaFoldDB" id="A0A921QZU0"/>
<reference evidence="2" key="1">
    <citation type="journal article" date="2019" name="BMC Genomics">
        <title>A new reference genome for Sorghum bicolor reveals high levels of sequence similarity between sweet and grain genotypes: implications for the genetics of sugar metabolism.</title>
        <authorList>
            <person name="Cooper E.A."/>
            <person name="Brenton Z.W."/>
            <person name="Flinn B.S."/>
            <person name="Jenkins J."/>
            <person name="Shu S."/>
            <person name="Flowers D."/>
            <person name="Luo F."/>
            <person name="Wang Y."/>
            <person name="Xia P."/>
            <person name="Barry K."/>
            <person name="Daum C."/>
            <person name="Lipzen A."/>
            <person name="Yoshinaga Y."/>
            <person name="Schmutz J."/>
            <person name="Saski C."/>
            <person name="Vermerris W."/>
            <person name="Kresovich S."/>
        </authorList>
    </citation>
    <scope>NUCLEOTIDE SEQUENCE</scope>
</reference>
<feature type="region of interest" description="Disordered" evidence="1">
    <location>
        <begin position="1"/>
        <end position="118"/>
    </location>
</feature>
<comment type="caution">
    <text evidence="2">The sequence shown here is derived from an EMBL/GenBank/DDBJ whole genome shotgun (WGS) entry which is preliminary data.</text>
</comment>
<protein>
    <submittedName>
        <fullName evidence="2">Uncharacterized protein</fullName>
    </submittedName>
</protein>